<comment type="subcellular location">
    <subcellularLocation>
        <location evidence="1">Cell membrane</location>
        <topology evidence="1">Multi-pass membrane protein</topology>
    </subcellularLocation>
</comment>
<evidence type="ECO:0000256" key="3">
    <source>
        <dbReference type="ARBA" id="ARBA00022475"/>
    </source>
</evidence>
<dbReference type="PANTHER" id="PTHR32309:SF13">
    <property type="entry name" value="FERRIC ENTEROBACTIN TRANSPORT PROTEIN FEPE"/>
    <property type="match status" value="1"/>
</dbReference>
<dbReference type="InterPro" id="IPR050445">
    <property type="entry name" value="Bact_polysacc_biosynth/exp"/>
</dbReference>
<sequence length="235" mass="25962">MREEYTVVNEDEVEIDLLEIARVLLNKIWMIILCVIVGVTLAFGVTKFVITPQYTATSMIYILSNTTSISSAVDLQLSKQLTIDFEILAKSRPVIERVISSLDLDYEYEEMLALLEVENPESSSILRIIVTTPNPQLSKEIANELADVTADRVAEVMVTDKPSKVESAITPPEPSSPSTLKNTALGGLGLGFIMALIIVIKHLLDDTIKNDEDVKKYLGLSTLAEIPLEKKKGIK</sequence>
<keyword evidence="4 7" id="KW-0812">Transmembrane</keyword>
<feature type="transmembrane region" description="Helical" evidence="7">
    <location>
        <begin position="28"/>
        <end position="50"/>
    </location>
</feature>
<name>A0ABT1ELF0_9FIRM</name>
<dbReference type="Proteomes" id="UP001523565">
    <property type="component" value="Unassembled WGS sequence"/>
</dbReference>
<evidence type="ECO:0000256" key="1">
    <source>
        <dbReference type="ARBA" id="ARBA00004651"/>
    </source>
</evidence>
<dbReference type="EMBL" id="JAMZFV010000042">
    <property type="protein sequence ID" value="MCP1111521.1"/>
    <property type="molecule type" value="Genomic_DNA"/>
</dbReference>
<dbReference type="Pfam" id="PF02706">
    <property type="entry name" value="Wzz"/>
    <property type="match status" value="1"/>
</dbReference>
<evidence type="ECO:0000256" key="6">
    <source>
        <dbReference type="ARBA" id="ARBA00023136"/>
    </source>
</evidence>
<evidence type="ECO:0000259" key="8">
    <source>
        <dbReference type="Pfam" id="PF02706"/>
    </source>
</evidence>
<keyword evidence="10" id="KW-1185">Reference proteome</keyword>
<dbReference type="RefSeq" id="WP_262070380.1">
    <property type="nucleotide sequence ID" value="NZ_JAMXOC010000042.1"/>
</dbReference>
<dbReference type="InterPro" id="IPR003856">
    <property type="entry name" value="LPS_length_determ_N"/>
</dbReference>
<protein>
    <submittedName>
        <fullName evidence="9">Wzz/FepE/Etk N-terminal domain-containing protein</fullName>
    </submittedName>
</protein>
<evidence type="ECO:0000256" key="4">
    <source>
        <dbReference type="ARBA" id="ARBA00022692"/>
    </source>
</evidence>
<dbReference type="PANTHER" id="PTHR32309">
    <property type="entry name" value="TYROSINE-PROTEIN KINASE"/>
    <property type="match status" value="1"/>
</dbReference>
<evidence type="ECO:0000256" key="2">
    <source>
        <dbReference type="ARBA" id="ARBA00006683"/>
    </source>
</evidence>
<feature type="transmembrane region" description="Helical" evidence="7">
    <location>
        <begin position="184"/>
        <end position="204"/>
    </location>
</feature>
<comment type="similarity">
    <text evidence="2">Belongs to the CpsC/CapA family.</text>
</comment>
<gene>
    <name evidence="9" type="ORF">NK118_14800</name>
</gene>
<reference evidence="9 10" key="1">
    <citation type="journal article" date="2022" name="Genome Biol. Evol.">
        <title>Host diet, physiology and behaviors set the stage for Lachnospiraceae cladogenesis.</title>
        <authorList>
            <person name="Vera-Ponce De Leon A."/>
            <person name="Schneider M."/>
            <person name="Jahnes B.C."/>
            <person name="Sadowski V."/>
            <person name="Camuy-Velez L.A."/>
            <person name="Duan J."/>
            <person name="Sabree Z.L."/>
        </authorList>
    </citation>
    <scope>NUCLEOTIDE SEQUENCE [LARGE SCALE GENOMIC DNA]</scope>
    <source>
        <strain evidence="9 10">PAL227</strain>
    </source>
</reference>
<accession>A0ABT1ELF0</accession>
<evidence type="ECO:0000313" key="9">
    <source>
        <dbReference type="EMBL" id="MCP1111521.1"/>
    </source>
</evidence>
<feature type="domain" description="Polysaccharide chain length determinant N-terminal" evidence="8">
    <location>
        <begin position="14"/>
        <end position="102"/>
    </location>
</feature>
<keyword evidence="5 7" id="KW-1133">Transmembrane helix</keyword>
<comment type="caution">
    <text evidence="9">The sequence shown here is derived from an EMBL/GenBank/DDBJ whole genome shotgun (WGS) entry which is preliminary data.</text>
</comment>
<keyword evidence="6 7" id="KW-0472">Membrane</keyword>
<evidence type="ECO:0000313" key="10">
    <source>
        <dbReference type="Proteomes" id="UP001523565"/>
    </source>
</evidence>
<keyword evidence="3" id="KW-1003">Cell membrane</keyword>
<evidence type="ECO:0000256" key="7">
    <source>
        <dbReference type="SAM" id="Phobius"/>
    </source>
</evidence>
<proteinExistence type="inferred from homology"/>
<organism evidence="9 10">
    <name type="scientific">Ohessyouella blattaphilus</name>
    <dbReference type="NCBI Taxonomy" id="2949333"/>
    <lineage>
        <taxon>Bacteria</taxon>
        <taxon>Bacillati</taxon>
        <taxon>Bacillota</taxon>
        <taxon>Clostridia</taxon>
        <taxon>Lachnospirales</taxon>
        <taxon>Lachnospiraceae</taxon>
        <taxon>Ohessyouella</taxon>
    </lineage>
</organism>
<evidence type="ECO:0000256" key="5">
    <source>
        <dbReference type="ARBA" id="ARBA00022989"/>
    </source>
</evidence>